<dbReference type="Proteomes" id="UP000494203">
    <property type="component" value="Unassembled WGS sequence"/>
</dbReference>
<protein>
    <submittedName>
        <fullName evidence="7">Vitamin B12 import ATP-binding protein BtuD</fullName>
    </submittedName>
</protein>
<dbReference type="Gene3D" id="3.40.50.300">
    <property type="entry name" value="P-loop containing nucleotide triphosphate hydrolases"/>
    <property type="match status" value="1"/>
</dbReference>
<dbReference type="GO" id="GO:0140359">
    <property type="term" value="F:ABC-type transporter activity"/>
    <property type="evidence" value="ECO:0007669"/>
    <property type="project" value="InterPro"/>
</dbReference>
<dbReference type="InterPro" id="IPR027417">
    <property type="entry name" value="P-loop_NTPase"/>
</dbReference>
<dbReference type="GO" id="GO:0016887">
    <property type="term" value="F:ATP hydrolysis activity"/>
    <property type="evidence" value="ECO:0007669"/>
    <property type="project" value="InterPro"/>
</dbReference>
<evidence type="ECO:0000259" key="6">
    <source>
        <dbReference type="PROSITE" id="PS50893"/>
    </source>
</evidence>
<proteinExistence type="inferred from homology"/>
<dbReference type="PANTHER" id="PTHR46743:SF2">
    <property type="entry name" value="TEICHOIC ACIDS EXPORT ATP-BINDING PROTEIN TAGH"/>
    <property type="match status" value="1"/>
</dbReference>
<dbReference type="Pfam" id="PF00005">
    <property type="entry name" value="ABC_tran"/>
    <property type="match status" value="1"/>
</dbReference>
<dbReference type="Gene3D" id="2.70.50.60">
    <property type="entry name" value="abc- transporter (atp binding component) like domain"/>
    <property type="match status" value="1"/>
</dbReference>
<dbReference type="InterPro" id="IPR003439">
    <property type="entry name" value="ABC_transporter-like_ATP-bd"/>
</dbReference>
<dbReference type="RefSeq" id="WP_175141036.1">
    <property type="nucleotide sequence ID" value="NZ_CADIKZ010000007.1"/>
</dbReference>
<dbReference type="Pfam" id="PF14524">
    <property type="entry name" value="Wzt_C"/>
    <property type="match status" value="1"/>
</dbReference>
<sequence length="444" mass="48982">MSTDIAISVRNLSKCYRIYSSPANMVREMLTGKPRHAEKWALRDVSFDVARGEVLGIIGSNGAGKSTLLKILTGTLEHTGGEVRINGKVSAILELGTGFNPQYSGRENVIMGAMCMGMTLQEIQAKMDWVIDFSELGDVIDQPFHTYSSGMQARLTFSTAICVDPDLLIVDEALAAGDASFVHKCMRRMREICASGSTVLFVSHSEATVMELCDRAIWIDSGRVRIDGPAEPVCKAYAQSVWEVVDDRNRRESSVAFDRAKDTVEANGKYELAGQEVRITGVRLLNGEGEEATVFTAGNPLTLAIDWEGQTDHPQVYCNFRIDGETTQAVSGYDAADFKVFINEGLPLRGRGTVHYRIDSLDLGLGRYYLSVGLRFYMIPKNKTDVLHYVEKAAVFSVKRKVLWNQSFVYEPPVHATFTYVEDADDGGRSAINVHAGTGDRDTK</sequence>
<evidence type="ECO:0000313" key="7">
    <source>
        <dbReference type="EMBL" id="CAB3872767.1"/>
    </source>
</evidence>
<reference evidence="7 8" key="1">
    <citation type="submission" date="2020-04" db="EMBL/GenBank/DDBJ databases">
        <authorList>
            <person name="De Canck E."/>
        </authorList>
    </citation>
    <scope>NUCLEOTIDE SEQUENCE [LARGE SCALE GENOMIC DNA]</scope>
    <source>
        <strain evidence="7 8">LMG 26788</strain>
    </source>
</reference>
<dbReference type="GO" id="GO:0016020">
    <property type="term" value="C:membrane"/>
    <property type="evidence" value="ECO:0007669"/>
    <property type="project" value="InterPro"/>
</dbReference>
<evidence type="ECO:0000256" key="2">
    <source>
        <dbReference type="ARBA" id="ARBA00022448"/>
    </source>
</evidence>
<keyword evidence="4" id="KW-0547">Nucleotide-binding</keyword>
<dbReference type="InterPro" id="IPR029439">
    <property type="entry name" value="Wzt_C"/>
</dbReference>
<evidence type="ECO:0000256" key="1">
    <source>
        <dbReference type="ARBA" id="ARBA00005417"/>
    </source>
</evidence>
<keyword evidence="5 7" id="KW-0067">ATP-binding</keyword>
<dbReference type="AlphaFoldDB" id="A0A6S7D2K5"/>
<dbReference type="CDD" id="cd10147">
    <property type="entry name" value="Wzt_C-like"/>
    <property type="match status" value="1"/>
</dbReference>
<feature type="domain" description="ABC transporter" evidence="6">
    <location>
        <begin position="26"/>
        <end position="246"/>
    </location>
</feature>
<comment type="similarity">
    <text evidence="1">Belongs to the ABC transporter superfamily.</text>
</comment>
<evidence type="ECO:0000256" key="3">
    <source>
        <dbReference type="ARBA" id="ARBA00022475"/>
    </source>
</evidence>
<dbReference type="InterPro" id="IPR015860">
    <property type="entry name" value="ABC_transpr_TagH-like"/>
</dbReference>
<name>A0A6S7D2K5_9BURK</name>
<dbReference type="PROSITE" id="PS50893">
    <property type="entry name" value="ABC_TRANSPORTER_2"/>
    <property type="match status" value="1"/>
</dbReference>
<dbReference type="InterPro" id="IPR003593">
    <property type="entry name" value="AAA+_ATPase"/>
</dbReference>
<dbReference type="SMART" id="SM00382">
    <property type="entry name" value="AAA"/>
    <property type="match status" value="1"/>
</dbReference>
<dbReference type="GO" id="GO:0005524">
    <property type="term" value="F:ATP binding"/>
    <property type="evidence" value="ECO:0007669"/>
    <property type="project" value="UniProtKB-KW"/>
</dbReference>
<dbReference type="PANTHER" id="PTHR46743">
    <property type="entry name" value="TEICHOIC ACIDS EXPORT ATP-BINDING PROTEIN TAGH"/>
    <property type="match status" value="1"/>
</dbReference>
<evidence type="ECO:0000313" key="8">
    <source>
        <dbReference type="Proteomes" id="UP000494203"/>
    </source>
</evidence>
<keyword evidence="3" id="KW-0472">Membrane</keyword>
<keyword evidence="2" id="KW-0813">Transport</keyword>
<gene>
    <name evidence="7" type="primary">btuD_12</name>
    <name evidence="7" type="ORF">LMG26788_02865</name>
</gene>
<dbReference type="InterPro" id="IPR050683">
    <property type="entry name" value="Bact_Polysacc_Export_ATP-bd"/>
</dbReference>
<keyword evidence="8" id="KW-1185">Reference proteome</keyword>
<evidence type="ECO:0000256" key="5">
    <source>
        <dbReference type="ARBA" id="ARBA00022840"/>
    </source>
</evidence>
<dbReference type="EMBL" id="CADIKZ010000007">
    <property type="protein sequence ID" value="CAB3872767.1"/>
    <property type="molecule type" value="Genomic_DNA"/>
</dbReference>
<dbReference type="InterPro" id="IPR017871">
    <property type="entry name" value="ABC_transporter-like_CS"/>
</dbReference>
<dbReference type="CDD" id="cd03220">
    <property type="entry name" value="ABC_KpsT_Wzt"/>
    <property type="match status" value="1"/>
</dbReference>
<evidence type="ECO:0000256" key="4">
    <source>
        <dbReference type="ARBA" id="ARBA00022741"/>
    </source>
</evidence>
<accession>A0A6S7D2K5</accession>
<dbReference type="SUPFAM" id="SSF52540">
    <property type="entry name" value="P-loop containing nucleoside triphosphate hydrolases"/>
    <property type="match status" value="1"/>
</dbReference>
<keyword evidence="3" id="KW-1003">Cell membrane</keyword>
<organism evidence="7 8">
    <name type="scientific">Achromobacter pulmonis</name>
    <dbReference type="NCBI Taxonomy" id="1389932"/>
    <lineage>
        <taxon>Bacteria</taxon>
        <taxon>Pseudomonadati</taxon>
        <taxon>Pseudomonadota</taxon>
        <taxon>Betaproteobacteria</taxon>
        <taxon>Burkholderiales</taxon>
        <taxon>Alcaligenaceae</taxon>
        <taxon>Achromobacter</taxon>
    </lineage>
</organism>
<dbReference type="PROSITE" id="PS00211">
    <property type="entry name" value="ABC_TRANSPORTER_1"/>
    <property type="match status" value="1"/>
</dbReference>